<organism evidence="3 4">
    <name type="scientific">Rotaria sordida</name>
    <dbReference type="NCBI Taxonomy" id="392033"/>
    <lineage>
        <taxon>Eukaryota</taxon>
        <taxon>Metazoa</taxon>
        <taxon>Spiralia</taxon>
        <taxon>Gnathifera</taxon>
        <taxon>Rotifera</taxon>
        <taxon>Eurotatoria</taxon>
        <taxon>Bdelloidea</taxon>
        <taxon>Philodinida</taxon>
        <taxon>Philodinidae</taxon>
        <taxon>Rotaria</taxon>
    </lineage>
</organism>
<feature type="transmembrane region" description="Helical" evidence="2">
    <location>
        <begin position="64"/>
        <end position="87"/>
    </location>
</feature>
<feature type="region of interest" description="Disordered" evidence="1">
    <location>
        <begin position="174"/>
        <end position="234"/>
    </location>
</feature>
<keyword evidence="2" id="KW-0812">Transmembrane</keyword>
<feature type="compositionally biased region" description="Basic and acidic residues" evidence="1">
    <location>
        <begin position="174"/>
        <end position="183"/>
    </location>
</feature>
<keyword evidence="2" id="KW-0472">Membrane</keyword>
<dbReference type="AlphaFoldDB" id="A0A814FYS9"/>
<reference evidence="3" key="1">
    <citation type="submission" date="2021-02" db="EMBL/GenBank/DDBJ databases">
        <authorList>
            <person name="Nowell W R."/>
        </authorList>
    </citation>
    <scope>NUCLEOTIDE SEQUENCE</scope>
</reference>
<sequence length="247" mass="29119">MTAVAAPANLNDVQEIENLVMSMNKDDNEKRKLRQLDNTTTCADEQIENVFNSSLDDSQMKRGFLTGLAMAALIVVVINSFAIFYAIEFTFIQFRQWKILLKSTEVSIRYNLENKNTLLNVLTSLFYLKFLSILNCIQYIGILCMILAVKSKYFDILFNDVQYSSTSQEFVTTKEQHTGSQERQEEENFNQEKQEEEKFNQEKQEEEKFNQEKQEEEKFDQEKQEEEKFDQEKQDDIDKICEDYIIC</sequence>
<protein>
    <recommendedName>
        <fullName evidence="5">Transmembrane protein</fullName>
    </recommendedName>
</protein>
<evidence type="ECO:0000313" key="3">
    <source>
        <dbReference type="EMBL" id="CAF0986701.1"/>
    </source>
</evidence>
<comment type="caution">
    <text evidence="3">The sequence shown here is derived from an EMBL/GenBank/DDBJ whole genome shotgun (WGS) entry which is preliminary data.</text>
</comment>
<dbReference type="EMBL" id="CAJNOT010000452">
    <property type="protein sequence ID" value="CAF0986701.1"/>
    <property type="molecule type" value="Genomic_DNA"/>
</dbReference>
<feature type="transmembrane region" description="Helical" evidence="2">
    <location>
        <begin position="126"/>
        <end position="149"/>
    </location>
</feature>
<keyword evidence="2" id="KW-1133">Transmembrane helix</keyword>
<evidence type="ECO:0000313" key="4">
    <source>
        <dbReference type="Proteomes" id="UP000663864"/>
    </source>
</evidence>
<dbReference type="Proteomes" id="UP000663864">
    <property type="component" value="Unassembled WGS sequence"/>
</dbReference>
<accession>A0A814FYS9</accession>
<evidence type="ECO:0000256" key="1">
    <source>
        <dbReference type="SAM" id="MobiDB-lite"/>
    </source>
</evidence>
<evidence type="ECO:0000256" key="2">
    <source>
        <dbReference type="SAM" id="Phobius"/>
    </source>
</evidence>
<gene>
    <name evidence="3" type="ORF">ZHD862_LOCUS11799</name>
</gene>
<name>A0A814FYS9_9BILA</name>
<evidence type="ECO:0008006" key="5">
    <source>
        <dbReference type="Google" id="ProtNLM"/>
    </source>
</evidence>
<feature type="compositionally biased region" description="Basic and acidic residues" evidence="1">
    <location>
        <begin position="190"/>
        <end position="234"/>
    </location>
</feature>
<proteinExistence type="predicted"/>